<comment type="subcellular location">
    <subcellularLocation>
        <location evidence="1 6">Cell membrane</location>
        <topology evidence="1 6">Multi-pass membrane protein</topology>
    </subcellularLocation>
</comment>
<sequence length="422" mass="47885">MKINVEMLNTTKMKHQHYPCMCEATGLILFLCRIFGIVPIVCGEPTLHGQKCKFKISQTFKVYGHALQASYSVYAIVLPGIRIWCGPTISNTRFWYVMTIGQVVGDFNAICCMIASNIHAEKLCQLFENLATLNGSVTEMRNLKKSIRNFVCYVTVCYIITFISYVYVAYLRSFAVNQVFDDYCDWPDYPFAVFVRGISLIFPGVQHLMVTFLCLAINSKFKHLTEKTDLTVAVSTNMALHTKDVPHSLGQLASDHKQISYCLNELNVCCGLQLLVTTSSVLYTTIYSLYRYSLSSRESVFSNTNERMHYVVGACYRLGHLLHYMYLGRQIHFWYQAPLNVLQNSDLLNLPYKTQQQVQTLMLQWLGKSGNLSACEVINMGPWLLAPIVGNVITYLLVALQFENGSQQLANITAPMILEAFL</sequence>
<dbReference type="GO" id="GO:0007165">
    <property type="term" value="P:signal transduction"/>
    <property type="evidence" value="ECO:0007669"/>
    <property type="project" value="UniProtKB-KW"/>
</dbReference>
<keyword evidence="6" id="KW-0807">Transducer</keyword>
<comment type="function">
    <text evidence="6">Gustatory receptor which mediates acceptance or avoidance behavior, depending on its substrates.</text>
</comment>
<evidence type="ECO:0000256" key="4">
    <source>
        <dbReference type="ARBA" id="ARBA00022989"/>
    </source>
</evidence>
<accession>A0AAW1KKJ4</accession>
<name>A0AAW1KKJ4_POPJA</name>
<feature type="transmembrane region" description="Helical" evidence="6">
    <location>
        <begin position="150"/>
        <end position="171"/>
    </location>
</feature>
<evidence type="ECO:0000313" key="8">
    <source>
        <dbReference type="Proteomes" id="UP001458880"/>
    </source>
</evidence>
<keyword evidence="2 6" id="KW-1003">Cell membrane</keyword>
<dbReference type="AlphaFoldDB" id="A0AAW1KKJ4"/>
<dbReference type="Pfam" id="PF08395">
    <property type="entry name" value="7tm_7"/>
    <property type="match status" value="1"/>
</dbReference>
<evidence type="ECO:0000256" key="1">
    <source>
        <dbReference type="ARBA" id="ARBA00004651"/>
    </source>
</evidence>
<evidence type="ECO:0000256" key="6">
    <source>
        <dbReference type="RuleBase" id="RU363108"/>
    </source>
</evidence>
<organism evidence="7 8">
    <name type="scientific">Popillia japonica</name>
    <name type="common">Japanese beetle</name>
    <dbReference type="NCBI Taxonomy" id="7064"/>
    <lineage>
        <taxon>Eukaryota</taxon>
        <taxon>Metazoa</taxon>
        <taxon>Ecdysozoa</taxon>
        <taxon>Arthropoda</taxon>
        <taxon>Hexapoda</taxon>
        <taxon>Insecta</taxon>
        <taxon>Pterygota</taxon>
        <taxon>Neoptera</taxon>
        <taxon>Endopterygota</taxon>
        <taxon>Coleoptera</taxon>
        <taxon>Polyphaga</taxon>
        <taxon>Scarabaeiformia</taxon>
        <taxon>Scarabaeidae</taxon>
        <taxon>Rutelinae</taxon>
        <taxon>Popillia</taxon>
    </lineage>
</organism>
<gene>
    <name evidence="7" type="ORF">QE152_g22520</name>
</gene>
<evidence type="ECO:0000256" key="5">
    <source>
        <dbReference type="ARBA" id="ARBA00023136"/>
    </source>
</evidence>
<dbReference type="Proteomes" id="UP001458880">
    <property type="component" value="Unassembled WGS sequence"/>
</dbReference>
<keyword evidence="6 7" id="KW-0675">Receptor</keyword>
<keyword evidence="3 6" id="KW-0812">Transmembrane</keyword>
<keyword evidence="4 6" id="KW-1133">Transmembrane helix</keyword>
<evidence type="ECO:0000256" key="2">
    <source>
        <dbReference type="ARBA" id="ARBA00022475"/>
    </source>
</evidence>
<feature type="transmembrane region" description="Helical" evidence="6">
    <location>
        <begin position="191"/>
        <end position="217"/>
    </location>
</feature>
<keyword evidence="5 6" id="KW-0472">Membrane</keyword>
<evidence type="ECO:0000256" key="3">
    <source>
        <dbReference type="ARBA" id="ARBA00022692"/>
    </source>
</evidence>
<protein>
    <recommendedName>
        <fullName evidence="6">Gustatory receptor</fullName>
    </recommendedName>
</protein>
<dbReference type="GO" id="GO:0050909">
    <property type="term" value="P:sensory perception of taste"/>
    <property type="evidence" value="ECO:0007669"/>
    <property type="project" value="InterPro"/>
</dbReference>
<evidence type="ECO:0000313" key="7">
    <source>
        <dbReference type="EMBL" id="KAK9719668.1"/>
    </source>
</evidence>
<comment type="caution">
    <text evidence="7">The sequence shown here is derived from an EMBL/GenBank/DDBJ whole genome shotgun (WGS) entry which is preliminary data.</text>
</comment>
<proteinExistence type="inferred from homology"/>
<dbReference type="InterPro" id="IPR013604">
    <property type="entry name" value="7TM_chemorcpt"/>
</dbReference>
<dbReference type="GO" id="GO:0005886">
    <property type="term" value="C:plasma membrane"/>
    <property type="evidence" value="ECO:0007669"/>
    <property type="project" value="UniProtKB-SubCell"/>
</dbReference>
<dbReference type="EMBL" id="JASPKY010000217">
    <property type="protein sequence ID" value="KAK9719668.1"/>
    <property type="molecule type" value="Genomic_DNA"/>
</dbReference>
<reference evidence="7 8" key="1">
    <citation type="journal article" date="2024" name="BMC Genomics">
        <title>De novo assembly and annotation of Popillia japonica's genome with initial clues to its potential as an invasive pest.</title>
        <authorList>
            <person name="Cucini C."/>
            <person name="Boschi S."/>
            <person name="Funari R."/>
            <person name="Cardaioli E."/>
            <person name="Iannotti N."/>
            <person name="Marturano G."/>
            <person name="Paoli F."/>
            <person name="Bruttini M."/>
            <person name="Carapelli A."/>
            <person name="Frati F."/>
            <person name="Nardi F."/>
        </authorList>
    </citation>
    <scope>NUCLEOTIDE SEQUENCE [LARGE SCALE GENOMIC DNA]</scope>
    <source>
        <strain evidence="7">DMR45628</strain>
    </source>
</reference>
<comment type="similarity">
    <text evidence="6">Belongs to the insect chemoreceptor superfamily. Gustatory receptor (GR) family.</text>
</comment>
<comment type="caution">
    <text evidence="6">Lacks conserved residue(s) required for the propagation of feature annotation.</text>
</comment>
<keyword evidence="8" id="KW-1185">Reference proteome</keyword>